<dbReference type="SUPFAM" id="SSF55729">
    <property type="entry name" value="Acyl-CoA N-acyltransferases (Nat)"/>
    <property type="match status" value="1"/>
</dbReference>
<dbReference type="InterPro" id="IPR016181">
    <property type="entry name" value="Acyl_CoA_acyltransferase"/>
</dbReference>
<dbReference type="PROSITE" id="PS51186">
    <property type="entry name" value="GNAT"/>
    <property type="match status" value="1"/>
</dbReference>
<dbReference type="PANTHER" id="PTHR43441:SF12">
    <property type="entry name" value="RIBOSOMAL N-ACETYLTRANSFERASE YDAF-RELATED"/>
    <property type="match status" value="1"/>
</dbReference>
<dbReference type="AlphaFoldDB" id="D6XX79"/>
<evidence type="ECO:0000313" key="3">
    <source>
        <dbReference type="Proteomes" id="UP000000271"/>
    </source>
</evidence>
<evidence type="ECO:0000259" key="1">
    <source>
        <dbReference type="PROSITE" id="PS51186"/>
    </source>
</evidence>
<dbReference type="GO" id="GO:0008999">
    <property type="term" value="F:protein-N-terminal-alanine acetyltransferase activity"/>
    <property type="evidence" value="ECO:0007669"/>
    <property type="project" value="TreeGrafter"/>
</dbReference>
<evidence type="ECO:0000313" key="2">
    <source>
        <dbReference type="EMBL" id="ADH97936.1"/>
    </source>
</evidence>
<dbReference type="EMBL" id="CP001791">
    <property type="protein sequence ID" value="ADH97936.1"/>
    <property type="molecule type" value="Genomic_DNA"/>
</dbReference>
<protein>
    <submittedName>
        <fullName evidence="2">GCN5-related N-acetyltransferase</fullName>
    </submittedName>
</protein>
<dbReference type="Gene3D" id="3.40.630.30">
    <property type="match status" value="1"/>
</dbReference>
<dbReference type="eggNOG" id="COG1670">
    <property type="taxonomic scope" value="Bacteria"/>
</dbReference>
<dbReference type="GO" id="GO:1990189">
    <property type="term" value="F:protein N-terminal-serine acetyltransferase activity"/>
    <property type="evidence" value="ECO:0007669"/>
    <property type="project" value="TreeGrafter"/>
</dbReference>
<dbReference type="GO" id="GO:0005737">
    <property type="term" value="C:cytoplasm"/>
    <property type="evidence" value="ECO:0007669"/>
    <property type="project" value="TreeGrafter"/>
</dbReference>
<dbReference type="STRING" id="439292.Bsel_0396"/>
<dbReference type="InterPro" id="IPR051908">
    <property type="entry name" value="Ribosomal_N-acetyltransferase"/>
</dbReference>
<sequence length="181" mass="21196">MFYHQLDEDTELRILELRHAEPLYLITEHSRRHLRTWLPWVDDIYQPGDSRKFIEMGLKQFVSQDGFHAGIWYKGQLAGVIGLHGIHWGNRSTSIGYWLGDGFEGKGIMTKACKALIHHCFHDLNLERIEIRAASRNTKSRAIPERLGFQEEGRLRHAEFLYDHFVDHIVYARLKSDEADI</sequence>
<dbReference type="HOGENOM" id="CLU_013985_3_0_9"/>
<dbReference type="PANTHER" id="PTHR43441">
    <property type="entry name" value="RIBOSOMAL-PROTEIN-SERINE ACETYLTRANSFERASE"/>
    <property type="match status" value="1"/>
</dbReference>
<dbReference type="Pfam" id="PF13302">
    <property type="entry name" value="Acetyltransf_3"/>
    <property type="match status" value="1"/>
</dbReference>
<proteinExistence type="predicted"/>
<keyword evidence="3" id="KW-1185">Reference proteome</keyword>
<organism evidence="2 3">
    <name type="scientific">Bacillus selenitireducens (strain ATCC 700615 / DSM 15326 / MLS10)</name>
    <dbReference type="NCBI Taxonomy" id="439292"/>
    <lineage>
        <taxon>Bacteria</taxon>
        <taxon>Bacillati</taxon>
        <taxon>Bacillota</taxon>
        <taxon>Bacilli</taxon>
        <taxon>Bacillales</taxon>
        <taxon>Bacillaceae</taxon>
        <taxon>Salisediminibacterium</taxon>
    </lineage>
</organism>
<dbReference type="InterPro" id="IPR000182">
    <property type="entry name" value="GNAT_dom"/>
</dbReference>
<reference evidence="2" key="1">
    <citation type="submission" date="2009-10" db="EMBL/GenBank/DDBJ databases">
        <title>Complete sequence of Bacillus selenitireducens MLS10.</title>
        <authorList>
            <consortium name="US DOE Joint Genome Institute"/>
            <person name="Lucas S."/>
            <person name="Copeland A."/>
            <person name="Lapidus A."/>
            <person name="Glavina del Rio T."/>
            <person name="Dalin E."/>
            <person name="Tice H."/>
            <person name="Bruce D."/>
            <person name="Goodwin L."/>
            <person name="Pitluck S."/>
            <person name="Sims D."/>
            <person name="Brettin T."/>
            <person name="Detter J.C."/>
            <person name="Han C."/>
            <person name="Larimer F."/>
            <person name="Land M."/>
            <person name="Hauser L."/>
            <person name="Kyrpides N."/>
            <person name="Ovchinnikova G."/>
            <person name="Stolz J."/>
        </authorList>
    </citation>
    <scope>NUCLEOTIDE SEQUENCE [LARGE SCALE GENOMIC DNA]</scope>
    <source>
        <strain evidence="2">MLS10</strain>
    </source>
</reference>
<accession>D6XX79</accession>
<gene>
    <name evidence="2" type="ordered locus">Bsel_0396</name>
</gene>
<dbReference type="RefSeq" id="WP_013171365.1">
    <property type="nucleotide sequence ID" value="NC_014219.1"/>
</dbReference>
<name>D6XX79_BACIE</name>
<dbReference type="Proteomes" id="UP000000271">
    <property type="component" value="Chromosome"/>
</dbReference>
<dbReference type="KEGG" id="bse:Bsel_0396"/>
<dbReference type="OrthoDB" id="9784707at2"/>
<feature type="domain" description="N-acetyltransferase" evidence="1">
    <location>
        <begin position="10"/>
        <end position="167"/>
    </location>
</feature>